<name>A0A379PLC1_ECTME</name>
<protein>
    <submittedName>
        <fullName evidence="1">Uncharacterized protein</fullName>
    </submittedName>
</protein>
<gene>
    <name evidence="1" type="ORF">NCTC10899_05009</name>
</gene>
<evidence type="ECO:0000313" key="2">
    <source>
        <dbReference type="Proteomes" id="UP000254260"/>
    </source>
</evidence>
<evidence type="ECO:0000313" key="1">
    <source>
        <dbReference type="EMBL" id="SUE95770.1"/>
    </source>
</evidence>
<organism evidence="1 2">
    <name type="scientific">Ectopseudomonas mendocina</name>
    <name type="common">Pseudomonas mendocina</name>
    <dbReference type="NCBI Taxonomy" id="300"/>
    <lineage>
        <taxon>Bacteria</taxon>
        <taxon>Pseudomonadati</taxon>
        <taxon>Pseudomonadota</taxon>
        <taxon>Gammaproteobacteria</taxon>
        <taxon>Pseudomonadales</taxon>
        <taxon>Pseudomonadaceae</taxon>
        <taxon>Ectopseudomonas</taxon>
    </lineage>
</organism>
<dbReference type="EMBL" id="UGUU01000002">
    <property type="protein sequence ID" value="SUE95770.1"/>
    <property type="molecule type" value="Genomic_DNA"/>
</dbReference>
<reference evidence="1 2" key="1">
    <citation type="submission" date="2018-06" db="EMBL/GenBank/DDBJ databases">
        <authorList>
            <consortium name="Pathogen Informatics"/>
            <person name="Doyle S."/>
        </authorList>
    </citation>
    <scope>NUCLEOTIDE SEQUENCE [LARGE SCALE GENOMIC DNA]</scope>
    <source>
        <strain evidence="1 2">NCTC10899</strain>
    </source>
</reference>
<dbReference type="RefSeq" id="WP_115292630.1">
    <property type="nucleotide sequence ID" value="NZ_UGUU01000002.1"/>
</dbReference>
<accession>A0A379PLC1</accession>
<sequence>MHYLVFSNPHGSKLIDFSDEVLRLRSMMLEMQQVEQPGGRYAILNETMVRDTYLCDDFGIPVRDDDWLIRLDDL</sequence>
<dbReference type="AlphaFoldDB" id="A0A379PLC1"/>
<dbReference type="Proteomes" id="UP000254260">
    <property type="component" value="Unassembled WGS sequence"/>
</dbReference>
<proteinExistence type="predicted"/>